<proteinExistence type="predicted"/>
<sequence length="353" mass="37989">MVSLTLNTGWISLAISIFTTHASAKDLEITMWNSSDCAHRDPSAASYILQIPRDHDDPNLGVTCARNRGDSFDGWLKDSHSQQVIAYVDNMAFDEDCQLVFYTQGPSPDQPNEEIAVGPCWQGYRRVSPSSACPSVSFNPNDFAISYCCGDSCHVPWGTLNVSDPVFPAAPPSPNLRRDTGSSDITTSMVPFRRPSSRNRREDSAVDLSSCPVPCDSGPDFGGGPCTFDKTFTSEVSFMSSQSLSVSESIQAGLEGILSSTTTVGWEGSTSATNGQSISSMQQITLPQGRTGFPAFKQAVQCVNGTFTGCNNADEVLSLPNQEYCLPLMEQVGSQAGNPIYQAVGYMLMVDTT</sequence>
<dbReference type="Proteomes" id="UP001497680">
    <property type="component" value="Unassembled WGS sequence"/>
</dbReference>
<evidence type="ECO:0000313" key="2">
    <source>
        <dbReference type="Proteomes" id="UP001497680"/>
    </source>
</evidence>
<accession>A0ACC0CRA2</accession>
<dbReference type="EMBL" id="MU394359">
    <property type="protein sequence ID" value="KAI6083008.1"/>
    <property type="molecule type" value="Genomic_DNA"/>
</dbReference>
<reference evidence="1 2" key="1">
    <citation type="journal article" date="2022" name="New Phytol.">
        <title>Ecological generalism drives hyperdiversity of secondary metabolite gene clusters in xylarialean endophytes.</title>
        <authorList>
            <person name="Franco M.E.E."/>
            <person name="Wisecaver J.H."/>
            <person name="Arnold A.E."/>
            <person name="Ju Y.M."/>
            <person name="Slot J.C."/>
            <person name="Ahrendt S."/>
            <person name="Moore L.P."/>
            <person name="Eastman K.E."/>
            <person name="Scott K."/>
            <person name="Konkel Z."/>
            <person name="Mondo S.J."/>
            <person name="Kuo A."/>
            <person name="Hayes R.D."/>
            <person name="Haridas S."/>
            <person name="Andreopoulos B."/>
            <person name="Riley R."/>
            <person name="LaButti K."/>
            <person name="Pangilinan J."/>
            <person name="Lipzen A."/>
            <person name="Amirebrahimi M."/>
            <person name="Yan J."/>
            <person name="Adam C."/>
            <person name="Keymanesh K."/>
            <person name="Ng V."/>
            <person name="Louie K."/>
            <person name="Northen T."/>
            <person name="Drula E."/>
            <person name="Henrissat B."/>
            <person name="Hsieh H.M."/>
            <person name="Youens-Clark K."/>
            <person name="Lutzoni F."/>
            <person name="Miadlikowska J."/>
            <person name="Eastwood D.C."/>
            <person name="Hamelin R.C."/>
            <person name="Grigoriev I.V."/>
            <person name="U'Ren J.M."/>
        </authorList>
    </citation>
    <scope>NUCLEOTIDE SEQUENCE [LARGE SCALE GENOMIC DNA]</scope>
    <source>
        <strain evidence="1 2">ER1909</strain>
    </source>
</reference>
<comment type="caution">
    <text evidence="1">The sequence shown here is derived from an EMBL/GenBank/DDBJ whole genome shotgun (WGS) entry which is preliminary data.</text>
</comment>
<protein>
    <submittedName>
        <fullName evidence="1">Uncharacterized protein</fullName>
    </submittedName>
</protein>
<organism evidence="1 2">
    <name type="scientific">Hypoxylon rubiginosum</name>
    <dbReference type="NCBI Taxonomy" id="110542"/>
    <lineage>
        <taxon>Eukaryota</taxon>
        <taxon>Fungi</taxon>
        <taxon>Dikarya</taxon>
        <taxon>Ascomycota</taxon>
        <taxon>Pezizomycotina</taxon>
        <taxon>Sordariomycetes</taxon>
        <taxon>Xylariomycetidae</taxon>
        <taxon>Xylariales</taxon>
        <taxon>Hypoxylaceae</taxon>
        <taxon>Hypoxylon</taxon>
    </lineage>
</organism>
<keyword evidence="2" id="KW-1185">Reference proteome</keyword>
<gene>
    <name evidence="1" type="ORF">F4821DRAFT_263344</name>
</gene>
<name>A0ACC0CRA2_9PEZI</name>
<evidence type="ECO:0000313" key="1">
    <source>
        <dbReference type="EMBL" id="KAI6083008.1"/>
    </source>
</evidence>